<dbReference type="GO" id="GO:0015144">
    <property type="term" value="F:carbohydrate transmembrane transporter activity"/>
    <property type="evidence" value="ECO:0007669"/>
    <property type="project" value="InterPro"/>
</dbReference>
<dbReference type="Gene3D" id="3.40.50.1820">
    <property type="entry name" value="alpha/beta hydrolase"/>
    <property type="match status" value="2"/>
</dbReference>
<dbReference type="Pfam" id="PF07857">
    <property type="entry name" value="TMEM144"/>
    <property type="match status" value="2"/>
</dbReference>
<keyword evidence="6 8" id="KW-1133">Transmembrane helix</keyword>
<dbReference type="AlphaFoldDB" id="A0AA36CT90"/>
<feature type="transmembrane region" description="Helical" evidence="8">
    <location>
        <begin position="558"/>
        <end position="578"/>
    </location>
</feature>
<dbReference type="PRINTS" id="PR00878">
    <property type="entry name" value="CHOLNESTRASE"/>
</dbReference>
<organism evidence="10 11">
    <name type="scientific">Mesorhabditis spiculigera</name>
    <dbReference type="NCBI Taxonomy" id="96644"/>
    <lineage>
        <taxon>Eukaryota</taxon>
        <taxon>Metazoa</taxon>
        <taxon>Ecdysozoa</taxon>
        <taxon>Nematoda</taxon>
        <taxon>Chromadorea</taxon>
        <taxon>Rhabditida</taxon>
        <taxon>Rhabditina</taxon>
        <taxon>Rhabditomorpha</taxon>
        <taxon>Rhabditoidea</taxon>
        <taxon>Rhabditidae</taxon>
        <taxon>Mesorhabditinae</taxon>
        <taxon>Mesorhabditis</taxon>
    </lineage>
</organism>
<feature type="domain" description="Carboxylesterase type B" evidence="9">
    <location>
        <begin position="1"/>
        <end position="74"/>
    </location>
</feature>
<keyword evidence="11" id="KW-1185">Reference proteome</keyword>
<accession>A0AA36CT90</accession>
<dbReference type="Pfam" id="PF00135">
    <property type="entry name" value="COesterase"/>
    <property type="match status" value="2"/>
</dbReference>
<feature type="transmembrane region" description="Helical" evidence="8">
    <location>
        <begin position="651"/>
        <end position="671"/>
    </location>
</feature>
<dbReference type="PANTHER" id="PTHR16119:SF15">
    <property type="entry name" value="TRANSMEMBRANE PROTEIN 144 HOMOLOG"/>
    <property type="match status" value="1"/>
</dbReference>
<proteinExistence type="inferred from homology"/>
<feature type="domain" description="Carboxylesterase type B" evidence="9">
    <location>
        <begin position="79"/>
        <end position="338"/>
    </location>
</feature>
<dbReference type="PANTHER" id="PTHR16119">
    <property type="entry name" value="TRANSMEMBRANE PROTEIN 144"/>
    <property type="match status" value="1"/>
</dbReference>
<evidence type="ECO:0000256" key="8">
    <source>
        <dbReference type="SAM" id="Phobius"/>
    </source>
</evidence>
<comment type="similarity">
    <text evidence="3">Belongs to the type-B carboxylesterase/lipase family.</text>
</comment>
<protein>
    <recommendedName>
        <fullName evidence="9">Carboxylesterase type B domain-containing protein</fullName>
    </recommendedName>
</protein>
<comment type="similarity">
    <text evidence="2">Belongs to the TMEM144 family.</text>
</comment>
<feature type="transmembrane region" description="Helical" evidence="8">
    <location>
        <begin position="346"/>
        <end position="367"/>
    </location>
</feature>
<evidence type="ECO:0000256" key="4">
    <source>
        <dbReference type="ARBA" id="ARBA00022692"/>
    </source>
</evidence>
<evidence type="ECO:0000259" key="9">
    <source>
        <dbReference type="Pfam" id="PF00135"/>
    </source>
</evidence>
<feature type="transmembrane region" description="Helical" evidence="8">
    <location>
        <begin position="616"/>
        <end position="639"/>
    </location>
</feature>
<feature type="transmembrane region" description="Helical" evidence="8">
    <location>
        <begin position="421"/>
        <end position="440"/>
    </location>
</feature>
<evidence type="ECO:0000313" key="11">
    <source>
        <dbReference type="Proteomes" id="UP001177023"/>
    </source>
</evidence>
<keyword evidence="7 8" id="KW-0472">Membrane</keyword>
<dbReference type="InterPro" id="IPR002018">
    <property type="entry name" value="CarbesteraseB"/>
</dbReference>
<evidence type="ECO:0000256" key="7">
    <source>
        <dbReference type="ARBA" id="ARBA00023136"/>
    </source>
</evidence>
<evidence type="ECO:0000256" key="3">
    <source>
        <dbReference type="ARBA" id="ARBA00005964"/>
    </source>
</evidence>
<dbReference type="InterPro" id="IPR000997">
    <property type="entry name" value="Cholinesterase"/>
</dbReference>
<comment type="caution">
    <text evidence="10">The sequence shown here is derived from an EMBL/GenBank/DDBJ whole genome shotgun (WGS) entry which is preliminary data.</text>
</comment>
<feature type="non-terminal residue" evidence="10">
    <location>
        <position position="1"/>
    </location>
</feature>
<feature type="transmembrane region" description="Helical" evidence="8">
    <location>
        <begin position="590"/>
        <end position="610"/>
    </location>
</feature>
<feature type="transmembrane region" description="Helical" evidence="8">
    <location>
        <begin position="379"/>
        <end position="401"/>
    </location>
</feature>
<dbReference type="InterPro" id="IPR010651">
    <property type="entry name" value="Sugar_transport"/>
</dbReference>
<feature type="transmembrane region" description="Helical" evidence="8">
    <location>
        <begin position="517"/>
        <end position="538"/>
    </location>
</feature>
<dbReference type="Proteomes" id="UP001177023">
    <property type="component" value="Unassembled WGS sequence"/>
</dbReference>
<evidence type="ECO:0000313" key="10">
    <source>
        <dbReference type="EMBL" id="CAJ0573551.1"/>
    </source>
</evidence>
<dbReference type="InterPro" id="IPR012435">
    <property type="entry name" value="TMEM144"/>
</dbReference>
<reference evidence="10" key="1">
    <citation type="submission" date="2023-06" db="EMBL/GenBank/DDBJ databases">
        <authorList>
            <person name="Delattre M."/>
        </authorList>
    </citation>
    <scope>NUCLEOTIDE SEQUENCE</scope>
    <source>
        <strain evidence="10">AF72</strain>
    </source>
</reference>
<evidence type="ECO:0000256" key="2">
    <source>
        <dbReference type="ARBA" id="ARBA00005731"/>
    </source>
</evidence>
<comment type="subcellular location">
    <subcellularLocation>
        <location evidence="1">Membrane</location>
        <topology evidence="1">Multi-pass membrane protein</topology>
    </subcellularLocation>
</comment>
<name>A0AA36CT90_9BILA</name>
<keyword evidence="4 8" id="KW-0812">Transmembrane</keyword>
<gene>
    <name evidence="10" type="ORF">MSPICULIGERA_LOCUS11906</name>
</gene>
<dbReference type="EMBL" id="CATQJA010002620">
    <property type="protein sequence ID" value="CAJ0573551.1"/>
    <property type="molecule type" value="Genomic_DNA"/>
</dbReference>
<evidence type="ECO:0000256" key="1">
    <source>
        <dbReference type="ARBA" id="ARBA00004141"/>
    </source>
</evidence>
<dbReference type="SUPFAM" id="SSF53474">
    <property type="entry name" value="alpha/beta-Hydrolases"/>
    <property type="match status" value="1"/>
</dbReference>
<evidence type="ECO:0000256" key="6">
    <source>
        <dbReference type="ARBA" id="ARBA00022989"/>
    </source>
</evidence>
<keyword evidence="5" id="KW-0378">Hydrolase</keyword>
<dbReference type="InterPro" id="IPR029058">
    <property type="entry name" value="AB_hydrolase_fold"/>
</dbReference>
<sequence>MVWVYGGGFFSGSPSLDLYDGSVLAVKYNKIVVNINYRLGPFGFLYLGGDSGINGNMGLMDQQVALSWVQEHIGTGAVDRKAIGKCLRALPAQVLQEHNDLITNSIDLPMTFPFAPVEEDDHFFKGNLWERIRRREFKKDVSVVMGTVADEGTYWLPYFLFEKKFGFAYNHTISAEDPQNRARIDNEQFGRSIGAFLPYFGNSALVRHSLMHAYRHLSPSPDENERLRDGVARFLGDYFFTCGVLEFADLLADHIHGPLYMYYFTMRSSGNPWPRWMGVMHGYEIEYVFGQPFRRPMLYAPEKLATEQKFSAAVMQMWIDFTNTGMPAYFWPKYNRVEKKAERAKMSALMGLGACGVSVLFFGSMFVPIKKFDAGDGLFVQWVMSGAIVLVGWICWGLRSFPGFYPLAIFGLFGMKAHPPASSILNYLGLALVLTGGFLFSRVKGNADETEDDTAGKRITLHLQDEHQLENVVALTNGECEKLNVGDGSDDEESGKDKTDTTIEGVEAKRKASGRGLGIVLALISGCFYGLTFVPVIYMQDNLEAFPGAPVDGLSYVFSHYFGIFISGTALFLGYAIFKKNKPIINPEITLPSFAGGLMWAIAQSAFFIANDNLSQAVTFPIITTLPGCVASLWSILYFREIKGQRNLTTMAIAIAVTLTGASLVGLSKIVNL</sequence>
<dbReference type="GO" id="GO:0016020">
    <property type="term" value="C:membrane"/>
    <property type="evidence" value="ECO:0007669"/>
    <property type="project" value="UniProtKB-SubCell"/>
</dbReference>
<dbReference type="GO" id="GO:0004104">
    <property type="term" value="F:cholinesterase activity"/>
    <property type="evidence" value="ECO:0007669"/>
    <property type="project" value="InterPro"/>
</dbReference>
<evidence type="ECO:0000256" key="5">
    <source>
        <dbReference type="ARBA" id="ARBA00022801"/>
    </source>
</evidence>